<dbReference type="InterPro" id="IPR003593">
    <property type="entry name" value="AAA+_ATPase"/>
</dbReference>
<dbReference type="Pfam" id="PF00005">
    <property type="entry name" value="ABC_tran"/>
    <property type="match status" value="1"/>
</dbReference>
<name>A0A2U1CNS9_9BURK</name>
<evidence type="ECO:0000256" key="6">
    <source>
        <dbReference type="ARBA" id="ARBA00022970"/>
    </source>
</evidence>
<dbReference type="InterPro" id="IPR017871">
    <property type="entry name" value="ABC_transporter-like_CS"/>
</dbReference>
<sequence>MTRNVLSIEQAATGYGKMEIVHGVSIEVREGGVTALVGGNGAGKTTLMLMLAGLLPVTAGRLRLDGADITQTRSDERVEAGIALVPEGRKIFPNLTVHENLRLGAVTARARHNWQERLAEMHTLFPRLQERRNQAAGTLSGGEQQMLAIARGLMSRPRVLLLDEPTLGLAPIMARHVFDTIRELNRSGLTILLAEQDTRSTLKVADFAHVIENGHVALSGPSQQLADNPRIRQAYLGL</sequence>
<keyword evidence="9" id="KW-1185">Reference proteome</keyword>
<dbReference type="PANTHER" id="PTHR43820:SF4">
    <property type="entry name" value="HIGH-AFFINITY BRANCHED-CHAIN AMINO ACID TRANSPORT ATP-BINDING PROTEIN LIVF"/>
    <property type="match status" value="1"/>
</dbReference>
<accession>A0A2U1CNS9</accession>
<comment type="similarity">
    <text evidence="1">Belongs to the ABC transporter superfamily.</text>
</comment>
<keyword evidence="3" id="KW-1003">Cell membrane</keyword>
<dbReference type="GO" id="GO:0015658">
    <property type="term" value="F:branched-chain amino acid transmembrane transporter activity"/>
    <property type="evidence" value="ECO:0007669"/>
    <property type="project" value="TreeGrafter"/>
</dbReference>
<evidence type="ECO:0000256" key="5">
    <source>
        <dbReference type="ARBA" id="ARBA00022840"/>
    </source>
</evidence>
<proteinExistence type="inferred from homology"/>
<keyword evidence="5 8" id="KW-0067">ATP-binding</keyword>
<dbReference type="EMBL" id="QEKO01000002">
    <property type="protein sequence ID" value="PVY62607.1"/>
    <property type="molecule type" value="Genomic_DNA"/>
</dbReference>
<evidence type="ECO:0000256" key="2">
    <source>
        <dbReference type="ARBA" id="ARBA00022448"/>
    </source>
</evidence>
<dbReference type="InterPro" id="IPR052156">
    <property type="entry name" value="BCAA_Transport_ATP-bd_LivF"/>
</dbReference>
<dbReference type="SUPFAM" id="SSF52540">
    <property type="entry name" value="P-loop containing nucleoside triphosphate hydrolases"/>
    <property type="match status" value="1"/>
</dbReference>
<dbReference type="GO" id="GO:0016887">
    <property type="term" value="F:ATP hydrolysis activity"/>
    <property type="evidence" value="ECO:0007669"/>
    <property type="project" value="InterPro"/>
</dbReference>
<dbReference type="PANTHER" id="PTHR43820">
    <property type="entry name" value="HIGH-AFFINITY BRANCHED-CHAIN AMINO ACID TRANSPORT ATP-BINDING PROTEIN LIVF"/>
    <property type="match status" value="1"/>
</dbReference>
<comment type="caution">
    <text evidence="8">The sequence shown here is derived from an EMBL/GenBank/DDBJ whole genome shotgun (WGS) entry which is preliminary data.</text>
</comment>
<dbReference type="SMART" id="SM00382">
    <property type="entry name" value="AAA"/>
    <property type="match status" value="1"/>
</dbReference>
<dbReference type="Gene3D" id="3.40.50.300">
    <property type="entry name" value="P-loop containing nucleotide triphosphate hydrolases"/>
    <property type="match status" value="1"/>
</dbReference>
<evidence type="ECO:0000256" key="3">
    <source>
        <dbReference type="ARBA" id="ARBA00022475"/>
    </source>
</evidence>
<dbReference type="InterPro" id="IPR027417">
    <property type="entry name" value="P-loop_NTPase"/>
</dbReference>
<dbReference type="RefSeq" id="WP_116518467.1">
    <property type="nucleotide sequence ID" value="NZ_JACCEX010000002.1"/>
</dbReference>
<feature type="domain" description="ABC transporter" evidence="7">
    <location>
        <begin position="6"/>
        <end position="238"/>
    </location>
</feature>
<evidence type="ECO:0000256" key="1">
    <source>
        <dbReference type="ARBA" id="ARBA00005417"/>
    </source>
</evidence>
<dbReference type="CDD" id="cd03224">
    <property type="entry name" value="ABC_TM1139_LivF_branched"/>
    <property type="match status" value="1"/>
</dbReference>
<evidence type="ECO:0000313" key="8">
    <source>
        <dbReference type="EMBL" id="PVY62607.1"/>
    </source>
</evidence>
<dbReference type="PROSITE" id="PS00211">
    <property type="entry name" value="ABC_TRANSPORTER_1"/>
    <property type="match status" value="1"/>
</dbReference>
<dbReference type="InterPro" id="IPR003439">
    <property type="entry name" value="ABC_transporter-like_ATP-bd"/>
</dbReference>
<keyword evidence="3" id="KW-0472">Membrane</keyword>
<dbReference type="OrthoDB" id="9776369at2"/>
<keyword evidence="2" id="KW-0813">Transport</keyword>
<dbReference type="AlphaFoldDB" id="A0A2U1CNS9"/>
<dbReference type="GO" id="GO:0015807">
    <property type="term" value="P:L-amino acid transport"/>
    <property type="evidence" value="ECO:0007669"/>
    <property type="project" value="TreeGrafter"/>
</dbReference>
<dbReference type="GO" id="GO:0005524">
    <property type="term" value="F:ATP binding"/>
    <property type="evidence" value="ECO:0007669"/>
    <property type="project" value="UniProtKB-KW"/>
</dbReference>
<dbReference type="Proteomes" id="UP000246145">
    <property type="component" value="Unassembled WGS sequence"/>
</dbReference>
<organism evidence="8 9">
    <name type="scientific">Pusillimonas noertemannii</name>
    <dbReference type="NCBI Taxonomy" id="305977"/>
    <lineage>
        <taxon>Bacteria</taxon>
        <taxon>Pseudomonadati</taxon>
        <taxon>Pseudomonadota</taxon>
        <taxon>Betaproteobacteria</taxon>
        <taxon>Burkholderiales</taxon>
        <taxon>Alcaligenaceae</taxon>
        <taxon>Pusillimonas</taxon>
    </lineage>
</organism>
<evidence type="ECO:0000313" key="9">
    <source>
        <dbReference type="Proteomes" id="UP000246145"/>
    </source>
</evidence>
<evidence type="ECO:0000259" key="7">
    <source>
        <dbReference type="PROSITE" id="PS50893"/>
    </source>
</evidence>
<keyword evidence="4" id="KW-0547">Nucleotide-binding</keyword>
<protein>
    <submittedName>
        <fullName evidence="8">Amino acid/amide ABC transporter ATP-binding protein 2 (HAAT family)</fullName>
    </submittedName>
</protein>
<evidence type="ECO:0000256" key="4">
    <source>
        <dbReference type="ARBA" id="ARBA00022741"/>
    </source>
</evidence>
<keyword evidence="6" id="KW-0029">Amino-acid transport</keyword>
<reference evidence="8 9" key="1">
    <citation type="submission" date="2018-04" db="EMBL/GenBank/DDBJ databases">
        <title>Genomic Encyclopedia of Type Strains, Phase IV (KMG-IV): sequencing the most valuable type-strain genomes for metagenomic binning, comparative biology and taxonomic classification.</title>
        <authorList>
            <person name="Goeker M."/>
        </authorList>
    </citation>
    <scope>NUCLEOTIDE SEQUENCE [LARGE SCALE GENOMIC DNA]</scope>
    <source>
        <strain evidence="8 9">DSM 10065</strain>
    </source>
</reference>
<dbReference type="PROSITE" id="PS50893">
    <property type="entry name" value="ABC_TRANSPORTER_2"/>
    <property type="match status" value="1"/>
</dbReference>
<gene>
    <name evidence="8" type="ORF">C7440_2101</name>
</gene>